<dbReference type="GO" id="GO:0005975">
    <property type="term" value="P:carbohydrate metabolic process"/>
    <property type="evidence" value="ECO:0007669"/>
    <property type="project" value="InterPro"/>
</dbReference>
<feature type="active site" description="For ring-opening step" evidence="4">
    <location>
        <position position="136"/>
    </location>
</feature>
<protein>
    <recommendedName>
        <fullName evidence="4">Glucosamine-6-phosphate deaminase</fullName>
        <ecNumber evidence="4">3.5.99.6</ecNumber>
    </recommendedName>
    <alternativeName>
        <fullName evidence="4">GlcN6P deaminase</fullName>
        <shortName evidence="4">GNPDA</shortName>
    </alternativeName>
    <alternativeName>
        <fullName evidence="4">Glucosamine-6-phosphate isomerase</fullName>
    </alternativeName>
</protein>
<dbReference type="PANTHER" id="PTHR11280:SF5">
    <property type="entry name" value="GLUCOSAMINE-6-PHOSPHATE ISOMERASE"/>
    <property type="match status" value="1"/>
</dbReference>
<dbReference type="CDD" id="cd01399">
    <property type="entry name" value="GlcN6P_deaminase"/>
    <property type="match status" value="1"/>
</dbReference>
<evidence type="ECO:0000256" key="2">
    <source>
        <dbReference type="ARBA" id="ARBA00022801"/>
    </source>
</evidence>
<dbReference type="Gene3D" id="3.40.50.1360">
    <property type="match status" value="1"/>
</dbReference>
<organism evidence="6 7">
    <name type="scientific">Senegalia massiliensis</name>
    <dbReference type="NCBI Taxonomy" id="1720316"/>
    <lineage>
        <taxon>Bacteria</taxon>
        <taxon>Bacillati</taxon>
        <taxon>Bacillota</taxon>
        <taxon>Clostridia</taxon>
        <taxon>Eubacteriales</taxon>
        <taxon>Clostridiaceae</taxon>
        <taxon>Senegalia</taxon>
    </lineage>
</organism>
<name>A0A845QXY5_9CLOT</name>
<dbReference type="InterPro" id="IPR037171">
    <property type="entry name" value="NagB/RpiA_transferase-like"/>
</dbReference>
<feature type="domain" description="Glucosamine/galactosamine-6-phosphate isomerase" evidence="5">
    <location>
        <begin position="14"/>
        <end position="224"/>
    </location>
</feature>
<comment type="pathway">
    <text evidence="4">Amino-sugar metabolism; N-acetylneuraminate degradation; D-fructose 6-phosphate from N-acetylneuraminate: step 5/5.</text>
</comment>
<dbReference type="EMBL" id="QXXA01000009">
    <property type="protein sequence ID" value="NBI07020.1"/>
    <property type="molecule type" value="Genomic_DNA"/>
</dbReference>
<gene>
    <name evidence="4 6" type="primary">nagB</name>
    <name evidence="6" type="ORF">D3Z33_09160</name>
</gene>
<dbReference type="RefSeq" id="WP_160197484.1">
    <property type="nucleotide sequence ID" value="NZ_QXXA01000009.1"/>
</dbReference>
<feature type="active site" description="For ring-opening step" evidence="4">
    <location>
        <position position="143"/>
    </location>
</feature>
<proteinExistence type="inferred from homology"/>
<evidence type="ECO:0000256" key="3">
    <source>
        <dbReference type="ARBA" id="ARBA00023277"/>
    </source>
</evidence>
<dbReference type="GO" id="GO:0005737">
    <property type="term" value="C:cytoplasm"/>
    <property type="evidence" value="ECO:0007669"/>
    <property type="project" value="TreeGrafter"/>
</dbReference>
<dbReference type="Pfam" id="PF01182">
    <property type="entry name" value="Glucosamine_iso"/>
    <property type="match status" value="1"/>
</dbReference>
<dbReference type="Proteomes" id="UP000467132">
    <property type="component" value="Unassembled WGS sequence"/>
</dbReference>
<keyword evidence="3 4" id="KW-0119">Carbohydrate metabolism</keyword>
<dbReference type="GO" id="GO:0004342">
    <property type="term" value="F:glucosamine-6-phosphate deaminase activity"/>
    <property type="evidence" value="ECO:0007669"/>
    <property type="project" value="UniProtKB-UniRule"/>
</dbReference>
<feature type="active site" description="Proton acceptor; for enolization step" evidence="4">
    <location>
        <position position="67"/>
    </location>
</feature>
<dbReference type="GO" id="GO:0042802">
    <property type="term" value="F:identical protein binding"/>
    <property type="evidence" value="ECO:0007669"/>
    <property type="project" value="TreeGrafter"/>
</dbReference>
<dbReference type="GO" id="GO:0006046">
    <property type="term" value="P:N-acetylglucosamine catabolic process"/>
    <property type="evidence" value="ECO:0007669"/>
    <property type="project" value="UniProtKB-UniRule"/>
</dbReference>
<feature type="active site" description="Proton acceptor; for ring-opening step" evidence="4">
    <location>
        <position position="138"/>
    </location>
</feature>
<dbReference type="GO" id="GO:0019262">
    <property type="term" value="P:N-acetylneuraminate catabolic process"/>
    <property type="evidence" value="ECO:0007669"/>
    <property type="project" value="UniProtKB-UniRule"/>
</dbReference>
<reference evidence="6 7" key="1">
    <citation type="submission" date="2018-08" db="EMBL/GenBank/DDBJ databases">
        <title>Murine metabolic-syndrome-specific gut microbial biobank.</title>
        <authorList>
            <person name="Liu C."/>
        </authorList>
    </citation>
    <scope>NUCLEOTIDE SEQUENCE [LARGE SCALE GENOMIC DNA]</scope>
    <source>
        <strain evidence="6 7">583</strain>
    </source>
</reference>
<dbReference type="HAMAP" id="MF_01241">
    <property type="entry name" value="GlcN6P_deamin"/>
    <property type="match status" value="1"/>
</dbReference>
<evidence type="ECO:0000256" key="4">
    <source>
        <dbReference type="HAMAP-Rule" id="MF_01241"/>
    </source>
</evidence>
<sequence length="241" mass="27080">MKIIKVKDYESMSKKAAFILASQVNIKDDSVLGLATGSTPLGMYKEIIQIYKERLIDFSNITTFNLDEYYGLSGKDHQSYRYYMNQNLFDHINIDKQNTFIPNGKTDNPELESNNYDKLVEEKGNIDLQVLGIGSNAHIGFNEPDEKFASGTHLVDLNEETIKANSRFFNSLDEVPKKAISMGMRNIMRAKKIILLASGIDKAEAIKNTIKGDIIPEVPASILQLHPDVTFIIDEEAASKL</sequence>
<dbReference type="AlphaFoldDB" id="A0A845QXY5"/>
<dbReference type="EC" id="3.5.99.6" evidence="4"/>
<accession>A0A845QXY5</accession>
<dbReference type="PANTHER" id="PTHR11280">
    <property type="entry name" value="GLUCOSAMINE-6-PHOSPHATE ISOMERASE"/>
    <property type="match status" value="1"/>
</dbReference>
<comment type="caution">
    <text evidence="6">The sequence shown here is derived from an EMBL/GenBank/DDBJ whole genome shotgun (WGS) entry which is preliminary data.</text>
</comment>
<dbReference type="SUPFAM" id="SSF100950">
    <property type="entry name" value="NagB/RpiA/CoA transferase-like"/>
    <property type="match status" value="1"/>
</dbReference>
<evidence type="ECO:0000313" key="7">
    <source>
        <dbReference type="Proteomes" id="UP000467132"/>
    </source>
</evidence>
<dbReference type="GO" id="GO:0006043">
    <property type="term" value="P:glucosamine catabolic process"/>
    <property type="evidence" value="ECO:0007669"/>
    <property type="project" value="TreeGrafter"/>
</dbReference>
<dbReference type="NCBIfam" id="TIGR00502">
    <property type="entry name" value="nagB"/>
    <property type="match status" value="1"/>
</dbReference>
<keyword evidence="7" id="KW-1185">Reference proteome</keyword>
<evidence type="ECO:0000256" key="1">
    <source>
        <dbReference type="ARBA" id="ARBA00000644"/>
    </source>
</evidence>
<comment type="catalytic activity">
    <reaction evidence="1 4">
        <text>alpha-D-glucosamine 6-phosphate + H2O = beta-D-fructose 6-phosphate + NH4(+)</text>
        <dbReference type="Rhea" id="RHEA:12172"/>
        <dbReference type="ChEBI" id="CHEBI:15377"/>
        <dbReference type="ChEBI" id="CHEBI:28938"/>
        <dbReference type="ChEBI" id="CHEBI:57634"/>
        <dbReference type="ChEBI" id="CHEBI:75989"/>
        <dbReference type="EC" id="3.5.99.6"/>
    </reaction>
</comment>
<comment type="caution">
    <text evidence="4">Lacks conserved residue(s) required for the propagation of feature annotation.</text>
</comment>
<dbReference type="UniPathway" id="UPA00629">
    <property type="reaction ID" value="UER00684"/>
</dbReference>
<dbReference type="InterPro" id="IPR004547">
    <property type="entry name" value="Glucosamine6P_isomerase"/>
</dbReference>
<evidence type="ECO:0000259" key="5">
    <source>
        <dbReference type="Pfam" id="PF01182"/>
    </source>
</evidence>
<keyword evidence="2 4" id="KW-0378">Hydrolase</keyword>
<dbReference type="FunFam" id="3.40.50.1360:FF:000003">
    <property type="entry name" value="Glucosamine-6-phosphate deaminase"/>
    <property type="match status" value="1"/>
</dbReference>
<evidence type="ECO:0000313" key="6">
    <source>
        <dbReference type="EMBL" id="NBI07020.1"/>
    </source>
</evidence>
<dbReference type="OrthoDB" id="9791139at2"/>
<comment type="function">
    <text evidence="4">Catalyzes the reversible isomerization-deamination of glucosamine 6-phosphate (GlcN6P) to form fructose 6-phosphate (Fru6P) and ammonium ion.</text>
</comment>
<dbReference type="InterPro" id="IPR006148">
    <property type="entry name" value="Glc/Gal-6P_isomerase"/>
</dbReference>
<comment type="similarity">
    <text evidence="4">Belongs to the glucosamine/galactosamine-6-phosphate isomerase family. NagB subfamily.</text>
</comment>